<dbReference type="OrthoDB" id="9814432at2"/>
<name>A0A4Z0BDJ3_9BURK</name>
<evidence type="ECO:0000313" key="1">
    <source>
        <dbReference type="EMBL" id="TFY97376.1"/>
    </source>
</evidence>
<dbReference type="AlphaFoldDB" id="A0A4Z0BDJ3"/>
<dbReference type="InterPro" id="IPR049708">
    <property type="entry name" value="PP0621-like"/>
</dbReference>
<evidence type="ECO:0000313" key="2">
    <source>
        <dbReference type="Proteomes" id="UP000297564"/>
    </source>
</evidence>
<evidence type="ECO:0008006" key="3">
    <source>
        <dbReference type="Google" id="ProtNLM"/>
    </source>
</evidence>
<reference evidence="1 2" key="1">
    <citation type="submission" date="2019-03" db="EMBL/GenBank/DDBJ databases">
        <title>Ramlibacter rhizophilus CCTCC AB2015357, whole genome shotgun sequence.</title>
        <authorList>
            <person name="Zhang X."/>
            <person name="Feng G."/>
            <person name="Zhu H."/>
        </authorList>
    </citation>
    <scope>NUCLEOTIDE SEQUENCE [LARGE SCALE GENOMIC DNA]</scope>
    <source>
        <strain evidence="1 2">CCTCC AB2015357</strain>
    </source>
</reference>
<accession>A0A4Z0BDJ3</accession>
<comment type="caution">
    <text evidence="1">The sequence shown here is derived from an EMBL/GenBank/DDBJ whole genome shotgun (WGS) entry which is preliminary data.</text>
</comment>
<dbReference type="NCBIfam" id="NF041023">
    <property type="entry name" value="PP0621_fam"/>
    <property type="match status" value="1"/>
</dbReference>
<dbReference type="RefSeq" id="WP_135286542.1">
    <property type="nucleotide sequence ID" value="NZ_SMLL01000007.1"/>
</dbReference>
<organism evidence="1 2">
    <name type="scientific">Ramlibacter rhizophilus</name>
    <dbReference type="NCBI Taxonomy" id="1781167"/>
    <lineage>
        <taxon>Bacteria</taxon>
        <taxon>Pseudomonadati</taxon>
        <taxon>Pseudomonadota</taxon>
        <taxon>Betaproteobacteria</taxon>
        <taxon>Burkholderiales</taxon>
        <taxon>Comamonadaceae</taxon>
        <taxon>Ramlibacter</taxon>
    </lineage>
</organism>
<gene>
    <name evidence="1" type="ORF">EZ242_17775</name>
</gene>
<dbReference type="Proteomes" id="UP000297564">
    <property type="component" value="Unassembled WGS sequence"/>
</dbReference>
<dbReference type="EMBL" id="SMLL01000007">
    <property type="protein sequence ID" value="TFY97376.1"/>
    <property type="molecule type" value="Genomic_DNA"/>
</dbReference>
<proteinExistence type="predicted"/>
<keyword evidence="2" id="KW-1185">Reference proteome</keyword>
<protein>
    <recommendedName>
        <fullName evidence="3">Preprotein translocase subunit YajC</fullName>
    </recommendedName>
</protein>
<sequence>MKYLVLFGILFVIYLLWRYERRTGDAPRQPDAPQRPARPARPALPQEMVECPVCRVHLPRADALVDARGRPYCCAEHRRMGAGGA</sequence>